<evidence type="ECO:0000313" key="2">
    <source>
        <dbReference type="Proteomes" id="UP000214666"/>
    </source>
</evidence>
<evidence type="ECO:0000313" key="1">
    <source>
        <dbReference type="EMBL" id="ASR46819.1"/>
    </source>
</evidence>
<protein>
    <submittedName>
        <fullName evidence="1">Uncharacterized protein</fullName>
    </submittedName>
</protein>
<gene>
    <name evidence="1" type="ORF">B4V02_09070</name>
</gene>
<sequence>MAADHCYRCVVDFGDVRMTFPVYSSRRLTKDELRPLAIEQAVQNANDTGHNVTAADMKPVGFRYEGAYENGD</sequence>
<organism evidence="1 2">
    <name type="scientific">Paenibacillus kribbensis</name>
    <dbReference type="NCBI Taxonomy" id="172713"/>
    <lineage>
        <taxon>Bacteria</taxon>
        <taxon>Bacillati</taxon>
        <taxon>Bacillota</taxon>
        <taxon>Bacilli</taxon>
        <taxon>Bacillales</taxon>
        <taxon>Paenibacillaceae</taxon>
        <taxon>Paenibacillus</taxon>
    </lineage>
</organism>
<proteinExistence type="predicted"/>
<name>A0A222WJZ9_9BACL</name>
<dbReference type="AlphaFoldDB" id="A0A222WJZ9"/>
<dbReference type="Proteomes" id="UP000214666">
    <property type="component" value="Chromosome"/>
</dbReference>
<keyword evidence="2" id="KW-1185">Reference proteome</keyword>
<dbReference type="KEGG" id="pkb:B4V02_09070"/>
<accession>A0A222WJZ9</accession>
<dbReference type="EMBL" id="CP020028">
    <property type="protein sequence ID" value="ASR46819.1"/>
    <property type="molecule type" value="Genomic_DNA"/>
</dbReference>
<reference evidence="1 2" key="1">
    <citation type="submission" date="2017-03" db="EMBL/GenBank/DDBJ databases">
        <title>Complete genome sequence of Paenibacillus Kribbensis producing bioflocculants.</title>
        <authorList>
            <person name="Lee H.-G."/>
            <person name="Oh H.-M."/>
        </authorList>
    </citation>
    <scope>NUCLEOTIDE SEQUENCE [LARGE SCALE GENOMIC DNA]</scope>
    <source>
        <strain evidence="1 2">AM49</strain>
    </source>
</reference>